<evidence type="ECO:0000256" key="3">
    <source>
        <dbReference type="SAM" id="MobiDB-lite"/>
    </source>
</evidence>
<evidence type="ECO:0000256" key="1">
    <source>
        <dbReference type="ARBA" id="ARBA00001946"/>
    </source>
</evidence>
<reference evidence="5 6" key="1">
    <citation type="submission" date="2020-12" db="EMBL/GenBank/DDBJ databases">
        <title>Halosimplex halophilum sp. nov. and Halosimplex salinum sp. nov., two new members of the genus Halosimplex.</title>
        <authorList>
            <person name="Cui H.L."/>
        </authorList>
    </citation>
    <scope>NUCLEOTIDE SEQUENCE [LARGE SCALE GENOMIC DNA]</scope>
    <source>
        <strain evidence="5 6">YGH94</strain>
    </source>
</reference>
<dbReference type="InterPro" id="IPR000086">
    <property type="entry name" value="NUDIX_hydrolase_dom"/>
</dbReference>
<proteinExistence type="predicted"/>
<keyword evidence="6" id="KW-1185">Reference proteome</keyword>
<evidence type="ECO:0000313" key="5">
    <source>
        <dbReference type="EMBL" id="QPV62093.1"/>
    </source>
</evidence>
<comment type="cofactor">
    <cofactor evidence="1">
        <name>Mg(2+)</name>
        <dbReference type="ChEBI" id="CHEBI:18420"/>
    </cofactor>
</comment>
<name>A0A7T3FXG5_9EURY</name>
<dbReference type="PRINTS" id="PR00502">
    <property type="entry name" value="NUDIXFAMILY"/>
</dbReference>
<dbReference type="AlphaFoldDB" id="A0A7T3FXG5"/>
<dbReference type="PANTHER" id="PTHR43046">
    <property type="entry name" value="GDP-MANNOSE MANNOSYL HYDROLASE"/>
    <property type="match status" value="1"/>
</dbReference>
<dbReference type="InterPro" id="IPR020084">
    <property type="entry name" value="NUDIX_hydrolase_CS"/>
</dbReference>
<dbReference type="SUPFAM" id="SSF55811">
    <property type="entry name" value="Nudix"/>
    <property type="match status" value="1"/>
</dbReference>
<feature type="region of interest" description="Disordered" evidence="3">
    <location>
        <begin position="186"/>
        <end position="207"/>
    </location>
</feature>
<dbReference type="PROSITE" id="PS51462">
    <property type="entry name" value="NUDIX"/>
    <property type="match status" value="1"/>
</dbReference>
<evidence type="ECO:0000313" key="6">
    <source>
        <dbReference type="Proteomes" id="UP000595001"/>
    </source>
</evidence>
<dbReference type="PROSITE" id="PS00893">
    <property type="entry name" value="NUDIX_BOX"/>
    <property type="match status" value="1"/>
</dbReference>
<organism evidence="5 6">
    <name type="scientific">Halosimplex litoreum</name>
    <dbReference type="NCBI Taxonomy" id="1198301"/>
    <lineage>
        <taxon>Archaea</taxon>
        <taxon>Methanobacteriati</taxon>
        <taxon>Methanobacteriota</taxon>
        <taxon>Stenosarchaea group</taxon>
        <taxon>Halobacteria</taxon>
        <taxon>Halobacteriales</taxon>
        <taxon>Haloarculaceae</taxon>
        <taxon>Halosimplex</taxon>
    </lineage>
</organism>
<dbReference type="InterPro" id="IPR015797">
    <property type="entry name" value="NUDIX_hydrolase-like_dom_sf"/>
</dbReference>
<gene>
    <name evidence="5" type="ORF">I7X12_15260</name>
</gene>
<dbReference type="CDD" id="cd02883">
    <property type="entry name" value="NUDIX_Hydrolase"/>
    <property type="match status" value="1"/>
</dbReference>
<keyword evidence="2" id="KW-0378">Hydrolase</keyword>
<dbReference type="KEGG" id="hlt:I7X12_15260"/>
<dbReference type="GO" id="GO:0016787">
    <property type="term" value="F:hydrolase activity"/>
    <property type="evidence" value="ECO:0007669"/>
    <property type="project" value="UniProtKB-KW"/>
</dbReference>
<dbReference type="RefSeq" id="WP_198060910.1">
    <property type="nucleotide sequence ID" value="NZ_CP065856.1"/>
</dbReference>
<evidence type="ECO:0000256" key="2">
    <source>
        <dbReference type="ARBA" id="ARBA00022801"/>
    </source>
</evidence>
<evidence type="ECO:0000259" key="4">
    <source>
        <dbReference type="PROSITE" id="PS51462"/>
    </source>
</evidence>
<accession>A0A7T3FXG5</accession>
<feature type="compositionally biased region" description="Acidic residues" evidence="3">
    <location>
        <begin position="192"/>
        <end position="201"/>
    </location>
</feature>
<dbReference type="PANTHER" id="PTHR43046:SF14">
    <property type="entry name" value="MUTT_NUDIX FAMILY PROTEIN"/>
    <property type="match status" value="1"/>
</dbReference>
<protein>
    <submittedName>
        <fullName evidence="5">NUDIX domain-containing protein</fullName>
    </submittedName>
</protein>
<dbReference type="InterPro" id="IPR020476">
    <property type="entry name" value="Nudix_hydrolase"/>
</dbReference>
<dbReference type="EMBL" id="CP065856">
    <property type="protein sequence ID" value="QPV62093.1"/>
    <property type="molecule type" value="Genomic_DNA"/>
</dbReference>
<dbReference type="Gene3D" id="3.90.79.10">
    <property type="entry name" value="Nucleoside Triphosphate Pyrophosphohydrolase"/>
    <property type="match status" value="1"/>
</dbReference>
<sequence>MAPEHVNREAVERRRDRLQAEYGEVPVERIRDEVPPERFATLCAESREGYIGGAYCWVVREPDQTAPLTESMPDDLEADRRVLMILNRADERWGLPGGGQEGDETFEAAAVREVREETGVDCEVTDTFHLRRVTAESTGDRDERLHALYVFFDAAYVDGHIAVQPGELNGAAWFAEPPERLQPANAVRADDFWPDFEADDPLGDRSD</sequence>
<feature type="domain" description="Nudix hydrolase" evidence="4">
    <location>
        <begin position="36"/>
        <end position="202"/>
    </location>
</feature>
<dbReference type="Pfam" id="PF00293">
    <property type="entry name" value="NUDIX"/>
    <property type="match status" value="1"/>
</dbReference>
<dbReference type="OrthoDB" id="313151at2157"/>
<dbReference type="GeneID" id="60589879"/>
<dbReference type="Proteomes" id="UP000595001">
    <property type="component" value="Chromosome"/>
</dbReference>